<dbReference type="CDD" id="cd05243">
    <property type="entry name" value="SDR_a5"/>
    <property type="match status" value="1"/>
</dbReference>
<feature type="domain" description="NAD(P)-binding" evidence="1">
    <location>
        <begin position="7"/>
        <end position="190"/>
    </location>
</feature>
<accession>A0A9E8MLU4</accession>
<sequence length="215" mass="22542">MRIVIVGGHGQIARQLSRRLSAAGHEPIALLRNPDHCDDVRADGAEPVVLDLERGDVHRVEEIVHGADAVVFAAGAGPSSGPERKLTLDRDGLILTADGMLAAGIRRLLVVSSMGADDFDADSADTFQVYLRAKSEGDAAVRDRDLDWTIVRPGSLTDDEAGDAVEIAESVEAGSVPRADIAHVLHALLESGAGVHRTIEVVGGSTPVAEAVRAL</sequence>
<dbReference type="InterPro" id="IPR016040">
    <property type="entry name" value="NAD(P)-bd_dom"/>
</dbReference>
<evidence type="ECO:0000259" key="1">
    <source>
        <dbReference type="Pfam" id="PF13460"/>
    </source>
</evidence>
<dbReference type="AlphaFoldDB" id="A0A9E8MLU4"/>
<name>A0A9E8MLU4_9MICO</name>
<dbReference type="PANTHER" id="PTHR15020:SF50">
    <property type="entry name" value="UPF0659 PROTEIN YMR090W"/>
    <property type="match status" value="1"/>
</dbReference>
<evidence type="ECO:0000313" key="2">
    <source>
        <dbReference type="EMBL" id="WAB82000.1"/>
    </source>
</evidence>
<dbReference type="RefSeq" id="WP_267781818.1">
    <property type="nucleotide sequence ID" value="NZ_CP113089.1"/>
</dbReference>
<dbReference type="Proteomes" id="UP001164706">
    <property type="component" value="Chromosome"/>
</dbReference>
<dbReference type="Pfam" id="PF13460">
    <property type="entry name" value="NAD_binding_10"/>
    <property type="match status" value="1"/>
</dbReference>
<dbReference type="PANTHER" id="PTHR15020">
    <property type="entry name" value="FLAVIN REDUCTASE-RELATED"/>
    <property type="match status" value="1"/>
</dbReference>
<dbReference type="Gene3D" id="3.40.50.720">
    <property type="entry name" value="NAD(P)-binding Rossmann-like Domain"/>
    <property type="match status" value="1"/>
</dbReference>
<dbReference type="KEGG" id="mdb:OVN18_03005"/>
<dbReference type="SUPFAM" id="SSF51735">
    <property type="entry name" value="NAD(P)-binding Rossmann-fold domains"/>
    <property type="match status" value="1"/>
</dbReference>
<dbReference type="InterPro" id="IPR036291">
    <property type="entry name" value="NAD(P)-bd_dom_sf"/>
</dbReference>
<reference evidence="2" key="1">
    <citation type="submission" date="2022-11" db="EMBL/GenBank/DDBJ databases">
        <title>Description of Microcella daejonensis nov. sp, isolated from riverside soil.</title>
        <authorList>
            <person name="Molina K.M."/>
            <person name="Kim S.B."/>
        </authorList>
    </citation>
    <scope>NUCLEOTIDE SEQUENCE</scope>
    <source>
        <strain evidence="2">MMS21-STM12</strain>
    </source>
</reference>
<dbReference type="EMBL" id="CP113089">
    <property type="protein sequence ID" value="WAB82000.1"/>
    <property type="molecule type" value="Genomic_DNA"/>
</dbReference>
<protein>
    <submittedName>
        <fullName evidence="2">SDR family oxidoreductase</fullName>
    </submittedName>
</protein>
<organism evidence="2 3">
    <name type="scientific">Microcella daejeonensis</name>
    <dbReference type="NCBI Taxonomy" id="2994971"/>
    <lineage>
        <taxon>Bacteria</taxon>
        <taxon>Bacillati</taxon>
        <taxon>Actinomycetota</taxon>
        <taxon>Actinomycetes</taxon>
        <taxon>Micrococcales</taxon>
        <taxon>Microbacteriaceae</taxon>
        <taxon>Microcella</taxon>
    </lineage>
</organism>
<proteinExistence type="predicted"/>
<gene>
    <name evidence="2" type="ORF">OVN18_03005</name>
</gene>
<keyword evidence="3" id="KW-1185">Reference proteome</keyword>
<evidence type="ECO:0000313" key="3">
    <source>
        <dbReference type="Proteomes" id="UP001164706"/>
    </source>
</evidence>